<dbReference type="AlphaFoldDB" id="A0A517MXV9"/>
<dbReference type="Gene3D" id="2.60.40.10">
    <property type="entry name" value="Immunoglobulins"/>
    <property type="match status" value="1"/>
</dbReference>
<dbReference type="Pfam" id="PF17829">
    <property type="entry name" value="GH115_C"/>
    <property type="match status" value="1"/>
</dbReference>
<dbReference type="Proteomes" id="UP000319852">
    <property type="component" value="Chromosome"/>
</dbReference>
<organism evidence="5 6">
    <name type="scientific">Adhaeretor mobilis</name>
    <dbReference type="NCBI Taxonomy" id="1930276"/>
    <lineage>
        <taxon>Bacteria</taxon>
        <taxon>Pseudomonadati</taxon>
        <taxon>Planctomycetota</taxon>
        <taxon>Planctomycetia</taxon>
        <taxon>Pirellulales</taxon>
        <taxon>Lacipirellulaceae</taxon>
        <taxon>Adhaeretor</taxon>
    </lineage>
</organism>
<evidence type="ECO:0000313" key="6">
    <source>
        <dbReference type="Proteomes" id="UP000319852"/>
    </source>
</evidence>
<dbReference type="Gene3D" id="3.20.20.80">
    <property type="entry name" value="Glycosidases"/>
    <property type="match status" value="1"/>
</dbReference>
<proteinExistence type="predicted"/>
<accession>A0A517MXV9</accession>
<dbReference type="EMBL" id="CP036263">
    <property type="protein sequence ID" value="QDS99709.1"/>
    <property type="molecule type" value="Genomic_DNA"/>
</dbReference>
<name>A0A517MXV9_9BACT</name>
<dbReference type="Gene3D" id="2.60.120.1620">
    <property type="match status" value="1"/>
</dbReference>
<evidence type="ECO:0000259" key="3">
    <source>
        <dbReference type="Pfam" id="PF16586"/>
    </source>
</evidence>
<evidence type="ECO:0000313" key="5">
    <source>
        <dbReference type="EMBL" id="QDS99709.1"/>
    </source>
</evidence>
<keyword evidence="6" id="KW-1185">Reference proteome</keyword>
<dbReference type="InterPro" id="IPR013783">
    <property type="entry name" value="Ig-like_fold"/>
</dbReference>
<evidence type="ECO:0000259" key="2">
    <source>
        <dbReference type="Pfam" id="PF12904"/>
    </source>
</evidence>
<dbReference type="RefSeq" id="WP_246117745.1">
    <property type="nucleotide sequence ID" value="NZ_CP036263.1"/>
</dbReference>
<sequence>MKELTVRTTRLRVYFALITVGTTLPALPPVAAADTQEVQQESAGYIEVEAENFFNQSNTDKRSWRLTTPEETPKASADGDPNHAAGASGKAYLEVLPDTRRNHGHKLIHGENFTEKPGEMAVLEYRVNFQTPGRYYVWARGYSTGGEDNGIHVGLDGKWPESGKRMQWCVGKNRWHWESRQRTAKQHCGVPHQIYLEIDKPGAHTVQFSMREDGFEFDKWLLTTDRDFKPKGYEAAYKATSKKAATKPKSPLPPLVLPRQSDGNGEVTVEGEMLPWHRVSVTLDGPYAHERDNKPNPFIDYRMTVYFTRDLQSPDEKQLSYAVPGYFATDGNAGETSAESGTKWRADFRPDMPGKWHYRVEFAQGRQIAMSTTRPDDTNALRALHCLTGKNLTGSFVVLEPTGKQVGFTEMGRLNYVGKRYLQFADTGRPFLKVGADSPETLLAYTDFDGTTAHKKNVPLKTWQPHIQDWRAGDPTWQQGKGKGLIGAMNYLAEQGANSISFIPYNVGGDGNNVWPMIAADDKLHYDCSKLDQWQRVFDHAQTQGVFLHFKLQETENDDQNTGRGGKTGEVVAALDGGELGVERKLYFRELIARFGYQLALNWNLGEENTQSPEVQRQMANYLREVDPFDHLIVIHTYPQQQEKVYRPLLGEKSVLTGVSLQNHWNQSHQRTQQWIAESAAAGKIWVACNDEQGPAGMGVPPDPGYKTKAGEVSDGYATDGKSRKYDLHDIRKHTLWGTLMAGGAGVEYYFGYKLPENDLGCEDFRSRQRSWQYGRIARSFFERDDLPLEAMSCRDDLVGNPKHDNSRYCLAKPGEVYLVYLPTGGEAKLDLSEEDGQYEISWFDPRNGGDMATGSVTQIAGGKEVGLGLPPNEPQQDWLAVVRKQK</sequence>
<feature type="domain" description="Gylcosyl hydrolase 115 C-terminal" evidence="4">
    <location>
        <begin position="88"/>
        <end position="225"/>
    </location>
</feature>
<dbReference type="InterPro" id="IPR032260">
    <property type="entry name" value="DUF5060"/>
</dbReference>
<evidence type="ECO:0000259" key="4">
    <source>
        <dbReference type="Pfam" id="PF17829"/>
    </source>
</evidence>
<dbReference type="InterPro" id="IPR024749">
    <property type="entry name" value="Collagen-bd_put"/>
</dbReference>
<gene>
    <name evidence="5" type="ORF">HG15A2_30370</name>
</gene>
<reference evidence="5 6" key="1">
    <citation type="submission" date="2019-02" db="EMBL/GenBank/DDBJ databases">
        <title>Deep-cultivation of Planctomycetes and their phenomic and genomic characterization uncovers novel biology.</title>
        <authorList>
            <person name="Wiegand S."/>
            <person name="Jogler M."/>
            <person name="Boedeker C."/>
            <person name="Pinto D."/>
            <person name="Vollmers J."/>
            <person name="Rivas-Marin E."/>
            <person name="Kohn T."/>
            <person name="Peeters S.H."/>
            <person name="Heuer A."/>
            <person name="Rast P."/>
            <person name="Oberbeckmann S."/>
            <person name="Bunk B."/>
            <person name="Jeske O."/>
            <person name="Meyerdierks A."/>
            <person name="Storesund J.E."/>
            <person name="Kallscheuer N."/>
            <person name="Luecker S."/>
            <person name="Lage O.M."/>
            <person name="Pohl T."/>
            <person name="Merkel B.J."/>
            <person name="Hornburger P."/>
            <person name="Mueller R.-W."/>
            <person name="Bruemmer F."/>
            <person name="Labrenz M."/>
            <person name="Spormann A.M."/>
            <person name="Op den Camp H."/>
            <person name="Overmann J."/>
            <person name="Amann R."/>
            <person name="Jetten M.S.M."/>
            <person name="Mascher T."/>
            <person name="Medema M.H."/>
            <person name="Devos D.P."/>
            <person name="Kaster A.-K."/>
            <person name="Ovreas L."/>
            <person name="Rohde M."/>
            <person name="Galperin M.Y."/>
            <person name="Jogler C."/>
        </authorList>
    </citation>
    <scope>NUCLEOTIDE SEQUENCE [LARGE SCALE GENOMIC DNA]</scope>
    <source>
        <strain evidence="5 6">HG15A2</strain>
    </source>
</reference>
<feature type="region of interest" description="Disordered" evidence="1">
    <location>
        <begin position="57"/>
        <end position="86"/>
    </location>
</feature>
<evidence type="ECO:0000256" key="1">
    <source>
        <dbReference type="SAM" id="MobiDB-lite"/>
    </source>
</evidence>
<dbReference type="Pfam" id="PF12904">
    <property type="entry name" value="Collagen_bind_2"/>
    <property type="match status" value="1"/>
</dbReference>
<dbReference type="InterPro" id="IPR041437">
    <property type="entry name" value="GH115_C"/>
</dbReference>
<dbReference type="Pfam" id="PF16586">
    <property type="entry name" value="DUF5060"/>
    <property type="match status" value="1"/>
</dbReference>
<dbReference type="KEGG" id="amob:HG15A2_30370"/>
<protein>
    <recommendedName>
        <fullName evidence="7">DUF5060 domain-containing protein</fullName>
    </recommendedName>
</protein>
<evidence type="ECO:0008006" key="7">
    <source>
        <dbReference type="Google" id="ProtNLM"/>
    </source>
</evidence>
<feature type="domain" description="Putative collagen-binding" evidence="2">
    <location>
        <begin position="798"/>
        <end position="883"/>
    </location>
</feature>
<feature type="domain" description="DUF5060" evidence="3">
    <location>
        <begin position="275"/>
        <end position="362"/>
    </location>
</feature>